<accession>A0A8J3BC86</accession>
<feature type="chain" id="PRO_5035190038" evidence="2">
    <location>
        <begin position="31"/>
        <end position="211"/>
    </location>
</feature>
<feature type="region of interest" description="Disordered" evidence="1">
    <location>
        <begin position="32"/>
        <end position="60"/>
    </location>
</feature>
<dbReference type="RefSeq" id="WP_189170539.1">
    <property type="nucleotide sequence ID" value="NZ_BMQB01000005.1"/>
</dbReference>
<dbReference type="Proteomes" id="UP000649739">
    <property type="component" value="Unassembled WGS sequence"/>
</dbReference>
<sequence>MRRILTGVLTALVAATIAAVVAAAITPSAAAPQFRPPLAPSPSTGRSLPAGTAAPLPDPRATPARLAAQLDRVRAATARYANPKTAVRDGYLPAPTCVELPGSGGVGYQYVKPAHIADGKVDPLRPESLVYVPTAEGRRLGAVAYLKTDRDQDLATDGDRPALFGRAFDGPTPGRDASMPVHYHLHVWAYTQNPVGIFAPFNPRVSCTIHF</sequence>
<gene>
    <name evidence="3" type="ORF">GCM10010123_27830</name>
</gene>
<keyword evidence="2" id="KW-0732">Signal</keyword>
<reference evidence="3" key="1">
    <citation type="journal article" date="2014" name="Int. J. Syst. Evol. Microbiol.">
        <title>Complete genome sequence of Corynebacterium casei LMG S-19264T (=DSM 44701T), isolated from a smear-ripened cheese.</title>
        <authorList>
            <consortium name="US DOE Joint Genome Institute (JGI-PGF)"/>
            <person name="Walter F."/>
            <person name="Albersmeier A."/>
            <person name="Kalinowski J."/>
            <person name="Ruckert C."/>
        </authorList>
    </citation>
    <scope>NUCLEOTIDE SEQUENCE</scope>
    <source>
        <strain evidence="3">JCM 3090</strain>
    </source>
</reference>
<evidence type="ECO:0000256" key="1">
    <source>
        <dbReference type="SAM" id="MobiDB-lite"/>
    </source>
</evidence>
<dbReference type="EMBL" id="BMQB01000005">
    <property type="protein sequence ID" value="GGJ96283.1"/>
    <property type="molecule type" value="Genomic_DNA"/>
</dbReference>
<dbReference type="AlphaFoldDB" id="A0A8J3BC86"/>
<evidence type="ECO:0000256" key="2">
    <source>
        <dbReference type="SAM" id="SignalP"/>
    </source>
</evidence>
<organism evidence="3 4">
    <name type="scientific">Pilimelia anulata</name>
    <dbReference type="NCBI Taxonomy" id="53371"/>
    <lineage>
        <taxon>Bacteria</taxon>
        <taxon>Bacillati</taxon>
        <taxon>Actinomycetota</taxon>
        <taxon>Actinomycetes</taxon>
        <taxon>Micromonosporales</taxon>
        <taxon>Micromonosporaceae</taxon>
        <taxon>Pilimelia</taxon>
    </lineage>
</organism>
<comment type="caution">
    <text evidence="3">The sequence shown here is derived from an EMBL/GenBank/DDBJ whole genome shotgun (WGS) entry which is preliminary data.</text>
</comment>
<evidence type="ECO:0000313" key="4">
    <source>
        <dbReference type="Proteomes" id="UP000649739"/>
    </source>
</evidence>
<name>A0A8J3BC86_9ACTN</name>
<evidence type="ECO:0000313" key="3">
    <source>
        <dbReference type="EMBL" id="GGJ96283.1"/>
    </source>
</evidence>
<protein>
    <submittedName>
        <fullName evidence="3">Uncharacterized protein</fullName>
    </submittedName>
</protein>
<feature type="signal peptide" evidence="2">
    <location>
        <begin position="1"/>
        <end position="30"/>
    </location>
</feature>
<reference evidence="3" key="2">
    <citation type="submission" date="2020-09" db="EMBL/GenBank/DDBJ databases">
        <authorList>
            <person name="Sun Q."/>
            <person name="Ohkuma M."/>
        </authorList>
    </citation>
    <scope>NUCLEOTIDE SEQUENCE</scope>
    <source>
        <strain evidence="3">JCM 3090</strain>
    </source>
</reference>
<keyword evidence="4" id="KW-1185">Reference proteome</keyword>
<proteinExistence type="predicted"/>